<name>A0A1M6CVC6_9BACT</name>
<dbReference type="OrthoDB" id="1120498at2"/>
<feature type="transmembrane region" description="Helical" evidence="1">
    <location>
        <begin position="140"/>
        <end position="160"/>
    </location>
</feature>
<keyword evidence="3" id="KW-1185">Reference proteome</keyword>
<reference evidence="2 3" key="1">
    <citation type="submission" date="2016-11" db="EMBL/GenBank/DDBJ databases">
        <authorList>
            <person name="Jaros S."/>
            <person name="Januszkiewicz K."/>
            <person name="Wedrychowicz H."/>
        </authorList>
    </citation>
    <scope>NUCLEOTIDE SEQUENCE [LARGE SCALE GENOMIC DNA]</scope>
    <source>
        <strain evidence="2 3">DSM 27063</strain>
    </source>
</reference>
<dbReference type="EMBL" id="FQZE01000004">
    <property type="protein sequence ID" value="SHI64754.1"/>
    <property type="molecule type" value="Genomic_DNA"/>
</dbReference>
<dbReference type="AlphaFoldDB" id="A0A1M6CVC6"/>
<dbReference type="Pfam" id="PF13858">
    <property type="entry name" value="DUF4199"/>
    <property type="match status" value="1"/>
</dbReference>
<evidence type="ECO:0000313" key="3">
    <source>
        <dbReference type="Proteomes" id="UP000184050"/>
    </source>
</evidence>
<keyword evidence="1" id="KW-0812">Transmembrane</keyword>
<evidence type="ECO:0000313" key="2">
    <source>
        <dbReference type="EMBL" id="SHI64754.1"/>
    </source>
</evidence>
<keyword evidence="1" id="KW-0472">Membrane</keyword>
<dbReference type="STRING" id="1168035.SAMN05444280_10498"/>
<proteinExistence type="predicted"/>
<gene>
    <name evidence="2" type="ORF">SAMN05444280_10498</name>
</gene>
<accession>A0A1M6CVC6</accession>
<keyword evidence="1" id="KW-1133">Transmembrane helix</keyword>
<evidence type="ECO:0000256" key="1">
    <source>
        <dbReference type="SAM" id="Phobius"/>
    </source>
</evidence>
<organism evidence="2 3">
    <name type="scientific">Tangfeifania diversioriginum</name>
    <dbReference type="NCBI Taxonomy" id="1168035"/>
    <lineage>
        <taxon>Bacteria</taxon>
        <taxon>Pseudomonadati</taxon>
        <taxon>Bacteroidota</taxon>
        <taxon>Bacteroidia</taxon>
        <taxon>Marinilabiliales</taxon>
        <taxon>Prolixibacteraceae</taxon>
        <taxon>Tangfeifania</taxon>
    </lineage>
</organism>
<feature type="transmembrane region" description="Helical" evidence="1">
    <location>
        <begin position="12"/>
        <end position="31"/>
    </location>
</feature>
<evidence type="ECO:0008006" key="4">
    <source>
        <dbReference type="Google" id="ProtNLM"/>
    </source>
</evidence>
<sequence>MEQKSSSIWSTSLTYGIYLGVAVILLSVVYYVTGNTFSKSSQWVSYAIMIAGVAVAQLAYRKTLGGTMNYGQALGVGVLTVLFASVLSSIYTYLLYTVIDPSLQEQLRLFTEEQIVKQGNVPEAQMDMAIEMASRFQKPWIMALSGILVGTFAGLIISLITSIFTKKNPSEDIVE</sequence>
<feature type="transmembrane region" description="Helical" evidence="1">
    <location>
        <begin position="73"/>
        <end position="96"/>
    </location>
</feature>
<protein>
    <recommendedName>
        <fullName evidence="4">DUF4199 domain-containing protein</fullName>
    </recommendedName>
</protein>
<dbReference type="Proteomes" id="UP000184050">
    <property type="component" value="Unassembled WGS sequence"/>
</dbReference>
<dbReference type="InterPro" id="IPR025250">
    <property type="entry name" value="DUF4199"/>
</dbReference>
<feature type="transmembrane region" description="Helical" evidence="1">
    <location>
        <begin position="43"/>
        <end position="61"/>
    </location>
</feature>
<dbReference type="RefSeq" id="WP_073165831.1">
    <property type="nucleotide sequence ID" value="NZ_FQZE01000004.1"/>
</dbReference>